<dbReference type="GO" id="GO:0016301">
    <property type="term" value="F:kinase activity"/>
    <property type="evidence" value="ECO:0007669"/>
    <property type="project" value="UniProtKB-KW"/>
</dbReference>
<evidence type="ECO:0000259" key="6">
    <source>
        <dbReference type="Pfam" id="PF13581"/>
    </source>
</evidence>
<dbReference type="InterPro" id="IPR050482">
    <property type="entry name" value="Sensor_HK_TwoCompSys"/>
</dbReference>
<dbReference type="Gene3D" id="1.20.5.1930">
    <property type="match status" value="1"/>
</dbReference>
<feature type="domain" description="Signal transduction histidine kinase subgroup 3 dimerisation and phosphoacceptor" evidence="5">
    <location>
        <begin position="146"/>
        <end position="211"/>
    </location>
</feature>
<feature type="transmembrane region" description="Helical" evidence="4">
    <location>
        <begin position="36"/>
        <end position="67"/>
    </location>
</feature>
<dbReference type="Proteomes" id="UP000650424">
    <property type="component" value="Unassembled WGS sequence"/>
</dbReference>
<sequence>MKYFYIAPQAREILLLAASLVFFLPVYFYSFWSSGWRIHACILVVCAMGIVWAPVNFGGSTFCIFAATMCSRIPDTSKAYRALWVIAGIIIIATVSMRLETFFWVPAIIFSIPSGIGAIIGERLTRSNENLLRKQEEVEHLAALAERERIARDLHDLLGHTLSVITLKAELAGKLFDKNPAASKKEISDIEHTARQALAEVRAAVIGYRATGLLHELQSAKNALSAAAVELETEIEKVRLPAATENVLALAVREAVTNIIRHAQASICKIHLTAGNGRVELHIADNGVATHSIAANDNDGKQTLHKGSGLNGMDERVRALGGTLNIRIEQGLTLHLSVPLKEST</sequence>
<evidence type="ECO:0000259" key="5">
    <source>
        <dbReference type="Pfam" id="PF07730"/>
    </source>
</evidence>
<keyword evidence="4" id="KW-0812">Transmembrane</keyword>
<keyword evidence="1" id="KW-0808">Transferase</keyword>
<dbReference type="Pfam" id="PF13581">
    <property type="entry name" value="HATPase_c_2"/>
    <property type="match status" value="1"/>
</dbReference>
<dbReference type="CDD" id="cd16917">
    <property type="entry name" value="HATPase_UhpB-NarQ-NarX-like"/>
    <property type="match status" value="1"/>
</dbReference>
<evidence type="ECO:0000256" key="3">
    <source>
        <dbReference type="ARBA" id="ARBA00023012"/>
    </source>
</evidence>
<feature type="transmembrane region" description="Helical" evidence="4">
    <location>
        <begin position="12"/>
        <end position="30"/>
    </location>
</feature>
<protein>
    <submittedName>
        <fullName evidence="7">Sensor histidine kinase</fullName>
    </submittedName>
</protein>
<dbReference type="InterPro" id="IPR036890">
    <property type="entry name" value="HATPase_C_sf"/>
</dbReference>
<feature type="domain" description="Histidine kinase/HSP90-like ATPase" evidence="6">
    <location>
        <begin position="220"/>
        <end position="308"/>
    </location>
</feature>
<accession>A0ABR6ZQV1</accession>
<name>A0ABR6ZQV1_9BURK</name>
<dbReference type="InterPro" id="IPR003594">
    <property type="entry name" value="HATPase_dom"/>
</dbReference>
<dbReference type="PANTHER" id="PTHR24421:SF63">
    <property type="entry name" value="SENSOR HISTIDINE KINASE DESK"/>
    <property type="match status" value="1"/>
</dbReference>
<proteinExistence type="predicted"/>
<reference evidence="7 8" key="1">
    <citation type="submission" date="2020-08" db="EMBL/GenBank/DDBJ databases">
        <title>Novel species isolated from subtropical streams in China.</title>
        <authorList>
            <person name="Lu H."/>
        </authorList>
    </citation>
    <scope>NUCLEOTIDE SEQUENCE [LARGE SCALE GENOMIC DNA]</scope>
    <source>
        <strain evidence="7 8">CY18W</strain>
    </source>
</reference>
<feature type="transmembrane region" description="Helical" evidence="4">
    <location>
        <begin position="79"/>
        <end position="97"/>
    </location>
</feature>
<evidence type="ECO:0000256" key="4">
    <source>
        <dbReference type="SAM" id="Phobius"/>
    </source>
</evidence>
<evidence type="ECO:0000256" key="2">
    <source>
        <dbReference type="ARBA" id="ARBA00022777"/>
    </source>
</evidence>
<gene>
    <name evidence="7" type="ORF">H8L32_12290</name>
</gene>
<dbReference type="SUPFAM" id="SSF55874">
    <property type="entry name" value="ATPase domain of HSP90 chaperone/DNA topoisomerase II/histidine kinase"/>
    <property type="match status" value="1"/>
</dbReference>
<keyword evidence="4" id="KW-1133">Transmembrane helix</keyword>
<keyword evidence="8" id="KW-1185">Reference proteome</keyword>
<evidence type="ECO:0000313" key="7">
    <source>
        <dbReference type="EMBL" id="MBC3918261.1"/>
    </source>
</evidence>
<dbReference type="Pfam" id="PF07730">
    <property type="entry name" value="HisKA_3"/>
    <property type="match status" value="1"/>
</dbReference>
<dbReference type="InterPro" id="IPR011712">
    <property type="entry name" value="Sig_transdc_His_kin_sub3_dim/P"/>
</dbReference>
<keyword evidence="3" id="KW-0902">Two-component regulatory system</keyword>
<dbReference type="Gene3D" id="3.30.565.10">
    <property type="entry name" value="Histidine kinase-like ATPase, C-terminal domain"/>
    <property type="match status" value="1"/>
</dbReference>
<dbReference type="EMBL" id="JACOGF010000005">
    <property type="protein sequence ID" value="MBC3918261.1"/>
    <property type="molecule type" value="Genomic_DNA"/>
</dbReference>
<keyword evidence="2 7" id="KW-0418">Kinase</keyword>
<comment type="caution">
    <text evidence="7">The sequence shown here is derived from an EMBL/GenBank/DDBJ whole genome shotgun (WGS) entry which is preliminary data.</text>
</comment>
<dbReference type="PANTHER" id="PTHR24421">
    <property type="entry name" value="NITRATE/NITRITE SENSOR PROTEIN NARX-RELATED"/>
    <property type="match status" value="1"/>
</dbReference>
<evidence type="ECO:0000313" key="8">
    <source>
        <dbReference type="Proteomes" id="UP000650424"/>
    </source>
</evidence>
<feature type="transmembrane region" description="Helical" evidence="4">
    <location>
        <begin position="103"/>
        <end position="124"/>
    </location>
</feature>
<keyword evidence="4" id="KW-0472">Membrane</keyword>
<evidence type="ECO:0000256" key="1">
    <source>
        <dbReference type="ARBA" id="ARBA00022679"/>
    </source>
</evidence>
<organism evidence="7 8">
    <name type="scientific">Undibacterium hunanense</name>
    <dbReference type="NCBI Taxonomy" id="2762292"/>
    <lineage>
        <taxon>Bacteria</taxon>
        <taxon>Pseudomonadati</taxon>
        <taxon>Pseudomonadota</taxon>
        <taxon>Betaproteobacteria</taxon>
        <taxon>Burkholderiales</taxon>
        <taxon>Oxalobacteraceae</taxon>
        <taxon>Undibacterium</taxon>
    </lineage>
</organism>